<keyword evidence="1" id="KW-0472">Membrane</keyword>
<sequence length="90" mass="10245">MASLAPWRAWRYFRLTHGQLSIFHSLYLNVPFFIMRVLGGLAALAETTSFIGREGFLIRLCVLAPLHLCELSTRRPGAGDIQTFHRTISR</sequence>
<dbReference type="EMBL" id="AM114193">
    <property type="protein sequence ID" value="CAJ35736.1"/>
    <property type="molecule type" value="Genomic_DNA"/>
</dbReference>
<dbReference type="KEGG" id="rci:RCIA12"/>
<dbReference type="AlphaFoldDB" id="Q0W7A7"/>
<evidence type="ECO:0000313" key="3">
    <source>
        <dbReference type="Proteomes" id="UP000000663"/>
    </source>
</evidence>
<name>Q0W7A7_METAR</name>
<reference evidence="2 3" key="1">
    <citation type="journal article" date="2006" name="Science">
        <title>Genome of rice cluster I archaea -- the key methane producers in the rice rhizosphere.</title>
        <authorList>
            <person name="Erkel C."/>
            <person name="Kube M."/>
            <person name="Reinhardt R."/>
            <person name="Liesack W."/>
        </authorList>
    </citation>
    <scope>NUCLEOTIDE SEQUENCE [LARGE SCALE GENOMIC DNA]</scope>
    <source>
        <strain evidence="3">DSM 22066 / NBRC 105507 / MRE50</strain>
    </source>
</reference>
<keyword evidence="1" id="KW-1133">Transmembrane helix</keyword>
<evidence type="ECO:0000256" key="1">
    <source>
        <dbReference type="SAM" id="Phobius"/>
    </source>
</evidence>
<keyword evidence="3" id="KW-1185">Reference proteome</keyword>
<feature type="transmembrane region" description="Helical" evidence="1">
    <location>
        <begin position="20"/>
        <end position="44"/>
    </location>
</feature>
<accession>Q0W7A7</accession>
<gene>
    <name evidence="2" type="ORF">RCIA12</name>
</gene>
<protein>
    <submittedName>
        <fullName evidence="2">Uncharacterized protein</fullName>
    </submittedName>
</protein>
<evidence type="ECO:0000313" key="2">
    <source>
        <dbReference type="EMBL" id="CAJ35736.1"/>
    </source>
</evidence>
<organism evidence="2 3">
    <name type="scientific">Methanocella arvoryzae (strain DSM 22066 / NBRC 105507 / MRE50)</name>
    <dbReference type="NCBI Taxonomy" id="351160"/>
    <lineage>
        <taxon>Archaea</taxon>
        <taxon>Methanobacteriati</taxon>
        <taxon>Methanobacteriota</taxon>
        <taxon>Stenosarchaea group</taxon>
        <taxon>Methanomicrobia</taxon>
        <taxon>Methanocellales</taxon>
        <taxon>Methanocellaceae</taxon>
        <taxon>Methanocella</taxon>
    </lineage>
</organism>
<keyword evidence="1" id="KW-0812">Transmembrane</keyword>
<proteinExistence type="predicted"/>
<dbReference type="Proteomes" id="UP000000663">
    <property type="component" value="Chromosome"/>
</dbReference>